<dbReference type="Pfam" id="PF10163">
    <property type="entry name" value="EnY2"/>
    <property type="match status" value="1"/>
</dbReference>
<dbReference type="GO" id="GO:0006406">
    <property type="term" value="P:mRNA export from nucleus"/>
    <property type="evidence" value="ECO:0007669"/>
    <property type="project" value="UniProtKB-UniRule"/>
</dbReference>
<comment type="subcellular location">
    <subcellularLocation>
        <location evidence="2">Nucleus</location>
        <location evidence="2">Nucleoplasm</location>
    </subcellularLocation>
    <subcellularLocation>
        <location evidence="2">Cytoplasm</location>
        <location evidence="2">P-body</location>
    </subcellularLocation>
</comment>
<name>A0A099P3R6_PICKU</name>
<accession>A0A099P3R6</accession>
<evidence type="ECO:0000256" key="2">
    <source>
        <dbReference type="HAMAP-Rule" id="MF_03046"/>
    </source>
</evidence>
<dbReference type="GO" id="GO:0005654">
    <property type="term" value="C:nucleoplasm"/>
    <property type="evidence" value="ECO:0007669"/>
    <property type="project" value="UniProtKB-SubCell"/>
</dbReference>
<dbReference type="GO" id="GO:0003713">
    <property type="term" value="F:transcription coactivator activity"/>
    <property type="evidence" value="ECO:0007669"/>
    <property type="project" value="UniProtKB-UniRule"/>
</dbReference>
<keyword evidence="2" id="KW-0804">Transcription</keyword>
<dbReference type="PANTHER" id="PTHR12514">
    <property type="entry name" value="ENHANCER OF YELLOW 2 TRANSCRIPTION FACTOR"/>
    <property type="match status" value="1"/>
</dbReference>
<dbReference type="GO" id="GO:0006368">
    <property type="term" value="P:transcription elongation by RNA polymerase II"/>
    <property type="evidence" value="ECO:0007669"/>
    <property type="project" value="UniProtKB-UniRule"/>
</dbReference>
<keyword evidence="1 2" id="KW-0811">Translocation</keyword>
<dbReference type="Gene3D" id="1.10.246.140">
    <property type="match status" value="1"/>
</dbReference>
<dbReference type="GO" id="GO:0005643">
    <property type="term" value="C:nuclear pore"/>
    <property type="evidence" value="ECO:0007669"/>
    <property type="project" value="UniProtKB-UniRule"/>
</dbReference>
<keyword evidence="2" id="KW-0156">Chromatin regulator</keyword>
<keyword evidence="2" id="KW-0805">Transcription regulation</keyword>
<comment type="caution">
    <text evidence="3">The sequence shown here is derived from an EMBL/GenBank/DDBJ whole genome shotgun (WGS) entry which is preliminary data.</text>
</comment>
<keyword evidence="2" id="KW-0509">mRNA transport</keyword>
<dbReference type="GO" id="GO:0000932">
    <property type="term" value="C:P-body"/>
    <property type="evidence" value="ECO:0007669"/>
    <property type="project" value="UniProtKB-SubCell"/>
</dbReference>
<dbReference type="AlphaFoldDB" id="A0A099P3R6"/>
<evidence type="ECO:0000256" key="1">
    <source>
        <dbReference type="ARBA" id="ARBA00023010"/>
    </source>
</evidence>
<comment type="function">
    <text evidence="2">Involved in mRNA export coupled transcription activation by association with both the TREX-2 and the SAGA complexes. At the promoters, SAGA is required for recruitment of the basal transcription machinery. It influences RNA polymerase II transcriptional activity through different activities such as TBP interaction and promoter selectivity, interaction with transcription activators, and chromatin modification through histone acetylation and deubiquitination. Within the SAGA complex, participates to a subcomplex required for deubiquitination of H2B and for the maintenance of steady-state H3 methylation levels. The TREX-2 complex functions in docking export-competent ribonucleoprotein particles (mRNPs) to the nuclear entrance of the nuclear pore complex (nuclear basket). TREX-2 participates in mRNA export and accurate chromatin positioning in the nucleus by tethering genes to the nuclear periphery. May also be involved in cytoplasmic mRNA decay by interaction with components of P-bodies.</text>
</comment>
<dbReference type="HOGENOM" id="CLU_134052_2_1_1"/>
<dbReference type="InterPro" id="IPR018783">
    <property type="entry name" value="TF_ENY2"/>
</dbReference>
<keyword evidence="2" id="KW-0010">Activator</keyword>
<protein>
    <recommendedName>
        <fullName evidence="2">Transcription and mRNA export factor SUS1</fullName>
    </recommendedName>
</protein>
<keyword evidence="2" id="KW-0539">Nucleus</keyword>
<dbReference type="Proteomes" id="UP000029867">
    <property type="component" value="Unassembled WGS sequence"/>
</dbReference>
<gene>
    <name evidence="2" type="primary">SUS1</name>
    <name evidence="3" type="ORF">JL09_g1336</name>
</gene>
<dbReference type="HAMAP" id="MF_03046">
    <property type="entry name" value="ENY2_Sus1"/>
    <property type="match status" value="1"/>
</dbReference>
<dbReference type="GO" id="GO:0015031">
    <property type="term" value="P:protein transport"/>
    <property type="evidence" value="ECO:0007669"/>
    <property type="project" value="UniProtKB-KW"/>
</dbReference>
<dbReference type="GO" id="GO:0070390">
    <property type="term" value="C:transcription export complex 2"/>
    <property type="evidence" value="ECO:0007669"/>
    <property type="project" value="UniProtKB-UniRule"/>
</dbReference>
<proteinExistence type="inferred from homology"/>
<evidence type="ECO:0000313" key="3">
    <source>
        <dbReference type="EMBL" id="KGK39580.1"/>
    </source>
</evidence>
<comment type="similarity">
    <text evidence="2">Belongs to the ENY2 family.</text>
</comment>
<dbReference type="EMBL" id="JQFK01000008">
    <property type="protein sequence ID" value="KGK39580.1"/>
    <property type="molecule type" value="Genomic_DNA"/>
</dbReference>
<organism evidence="3 4">
    <name type="scientific">Pichia kudriavzevii</name>
    <name type="common">Yeast</name>
    <name type="synonym">Issatchenkia orientalis</name>
    <dbReference type="NCBI Taxonomy" id="4909"/>
    <lineage>
        <taxon>Eukaryota</taxon>
        <taxon>Fungi</taxon>
        <taxon>Dikarya</taxon>
        <taxon>Ascomycota</taxon>
        <taxon>Saccharomycotina</taxon>
        <taxon>Pichiomycetes</taxon>
        <taxon>Pichiales</taxon>
        <taxon>Pichiaceae</taxon>
        <taxon>Pichia</taxon>
    </lineage>
</organism>
<dbReference type="eggNOG" id="ENOG502S9WJ">
    <property type="taxonomic scope" value="Eukaryota"/>
</dbReference>
<keyword evidence="2" id="KW-0963">Cytoplasm</keyword>
<dbReference type="GO" id="GO:0006325">
    <property type="term" value="P:chromatin organization"/>
    <property type="evidence" value="ECO:0007669"/>
    <property type="project" value="UniProtKB-KW"/>
</dbReference>
<sequence>MYTPCRVDNSVSLRNLKSVPDQDSMFFYLHKADKIQGELVSSGKYKEIYNLLETELRNSGWYDNFLNLTIDTVEGTPDSDLQFGKLVNMLQDKGIESVPDEVKVKVLQKIAQFLDDVVE</sequence>
<dbReference type="GO" id="GO:0071819">
    <property type="term" value="C:DUBm complex"/>
    <property type="evidence" value="ECO:0007669"/>
    <property type="project" value="UniProtKB-UniRule"/>
</dbReference>
<comment type="subunit">
    <text evidence="2">Component of the nuclear pore complex (NPC)-associated TREX-2 complex (transcription and export complex 2), composed of at least SUS1, SAC3, THP1, SEM1, and CDC31. TREX-2 contains 2 SUS1 chains. The TREX-2 complex interacts with the nucleoporin NUP1. Component of the 1.8 MDa SAGA transcription coactivator-HAT complex. SAGA is built of 5 distinct domains with specialized functions. Within the SAGA complex, SUS1, SGF11, SGF73 and UBP8 form an additional subcomplex of SAGA called the DUB module (deubiquitination module). Interacts directly with THP1, SAC3, SGF11, and with the RNA polymerase II.</text>
</comment>
<dbReference type="VEuPathDB" id="FungiDB:C5L36_0E03460"/>
<reference evidence="4" key="1">
    <citation type="journal article" date="2014" name="Microb. Cell Fact.">
        <title>Exploiting Issatchenkia orientalis SD108 for succinic acid production.</title>
        <authorList>
            <person name="Xiao H."/>
            <person name="Shao Z."/>
            <person name="Jiang Y."/>
            <person name="Dole S."/>
            <person name="Zhao H."/>
        </authorList>
    </citation>
    <scope>NUCLEOTIDE SEQUENCE [LARGE SCALE GENOMIC DNA]</scope>
    <source>
        <strain evidence="4">SD108</strain>
    </source>
</reference>
<keyword evidence="2" id="KW-0813">Transport</keyword>
<dbReference type="GO" id="GO:0000124">
    <property type="term" value="C:SAGA complex"/>
    <property type="evidence" value="ECO:0007669"/>
    <property type="project" value="UniProtKB-UniRule"/>
</dbReference>
<keyword evidence="2" id="KW-0653">Protein transport</keyword>
<evidence type="ECO:0000313" key="4">
    <source>
        <dbReference type="Proteomes" id="UP000029867"/>
    </source>
</evidence>
<dbReference type="InterPro" id="IPR038212">
    <property type="entry name" value="TF_EnY2_sf"/>
</dbReference>